<dbReference type="Proteomes" id="UP000275408">
    <property type="component" value="Unassembled WGS sequence"/>
</dbReference>
<dbReference type="OMA" id="CAWDEST"/>
<dbReference type="InterPro" id="IPR005334">
    <property type="entry name" value="Tctex-1-like"/>
</dbReference>
<dbReference type="GO" id="GO:0045505">
    <property type="term" value="F:dynein intermediate chain binding"/>
    <property type="evidence" value="ECO:0007669"/>
    <property type="project" value="TreeGrafter"/>
</dbReference>
<name>A0A3M6TBK4_POCDA</name>
<dbReference type="PANTHER" id="PTHR21255:SF65">
    <property type="entry name" value="TCTEX1 DOMAIN-CONTAINING PROTEIN 2"/>
    <property type="match status" value="1"/>
</dbReference>
<dbReference type="Gene3D" id="3.30.1140.40">
    <property type="entry name" value="Tctex-1"/>
    <property type="match status" value="1"/>
</dbReference>
<evidence type="ECO:0000313" key="3">
    <source>
        <dbReference type="Proteomes" id="UP000275408"/>
    </source>
</evidence>
<dbReference type="GO" id="GO:0005868">
    <property type="term" value="C:cytoplasmic dynein complex"/>
    <property type="evidence" value="ECO:0007669"/>
    <property type="project" value="TreeGrafter"/>
</dbReference>
<comment type="caution">
    <text evidence="2">The sequence shown here is derived from an EMBL/GenBank/DDBJ whole genome shotgun (WGS) entry which is preliminary data.</text>
</comment>
<dbReference type="EMBL" id="RCHS01003956">
    <property type="protein sequence ID" value="RMX38654.1"/>
    <property type="molecule type" value="Genomic_DNA"/>
</dbReference>
<comment type="similarity">
    <text evidence="1">Belongs to the dynein light chain Tctex-type family.</text>
</comment>
<dbReference type="GO" id="GO:0005737">
    <property type="term" value="C:cytoplasm"/>
    <property type="evidence" value="ECO:0007669"/>
    <property type="project" value="TreeGrafter"/>
</dbReference>
<accession>A0A3M6TBK4</accession>
<organism evidence="2 3">
    <name type="scientific">Pocillopora damicornis</name>
    <name type="common">Cauliflower coral</name>
    <name type="synonym">Millepora damicornis</name>
    <dbReference type="NCBI Taxonomy" id="46731"/>
    <lineage>
        <taxon>Eukaryota</taxon>
        <taxon>Metazoa</taxon>
        <taxon>Cnidaria</taxon>
        <taxon>Anthozoa</taxon>
        <taxon>Hexacorallia</taxon>
        <taxon>Scleractinia</taxon>
        <taxon>Astrocoeniina</taxon>
        <taxon>Pocilloporidae</taxon>
        <taxon>Pocillopora</taxon>
    </lineage>
</organism>
<evidence type="ECO:0008006" key="4">
    <source>
        <dbReference type="Google" id="ProtNLM"/>
    </source>
</evidence>
<dbReference type="Pfam" id="PF03645">
    <property type="entry name" value="Tctex-1"/>
    <property type="match status" value="1"/>
</dbReference>
<protein>
    <recommendedName>
        <fullName evidence="4">Tctex1 domain-containing protein 1</fullName>
    </recommendedName>
</protein>
<evidence type="ECO:0000313" key="2">
    <source>
        <dbReference type="EMBL" id="RMX38654.1"/>
    </source>
</evidence>
<reference evidence="2 3" key="1">
    <citation type="journal article" date="2018" name="Sci. Rep.">
        <title>Comparative analysis of the Pocillopora damicornis genome highlights role of immune system in coral evolution.</title>
        <authorList>
            <person name="Cunning R."/>
            <person name="Bay R.A."/>
            <person name="Gillette P."/>
            <person name="Baker A.C."/>
            <person name="Traylor-Knowles N."/>
        </authorList>
    </citation>
    <scope>NUCLEOTIDE SEQUENCE [LARGE SCALE GENOMIC DNA]</scope>
    <source>
        <strain evidence="2">RSMAS</strain>
        <tissue evidence="2">Whole animal</tissue>
    </source>
</reference>
<dbReference type="PANTHER" id="PTHR21255">
    <property type="entry name" value="T-COMPLEX-ASSOCIATED-TESTIS-EXPRESSED 1/ DYNEIN LIGHT CHAIN"/>
    <property type="match status" value="1"/>
</dbReference>
<keyword evidence="3" id="KW-1185">Reference proteome</keyword>
<dbReference type="STRING" id="46731.A0A3M6TBK4"/>
<dbReference type="CDD" id="cd21451">
    <property type="entry name" value="DLC-like_TCTEX1D"/>
    <property type="match status" value="1"/>
</dbReference>
<dbReference type="GO" id="GO:0007018">
    <property type="term" value="P:microtubule-based movement"/>
    <property type="evidence" value="ECO:0007669"/>
    <property type="project" value="TreeGrafter"/>
</dbReference>
<gene>
    <name evidence="2" type="ORF">pdam_00005927</name>
</gene>
<dbReference type="OrthoDB" id="10248487at2759"/>
<sequence>MSDGPKEGVKEVCILEACTNFDMESNISTSKIAQDFEGITLAKNTAMRRRRHSLFETKELPKIREGDHGVAVMTHADYPLRSRSKSLPFEPEKRKIPIGFEQENVRKLLQEVLESKLKGRSYVASECAALTRELVDIMRDKVAALDLNKYKFICTCCITQKLKPPLAMQSGCAWDESTIGIDKDGFAEFVYKNDDLIAVATVYGVHAQKRTQRQRCIKSIKGSIYSPIPE</sequence>
<proteinExistence type="inferred from homology"/>
<dbReference type="AlphaFoldDB" id="A0A3M6TBK4"/>
<evidence type="ECO:0000256" key="1">
    <source>
        <dbReference type="ARBA" id="ARBA00005361"/>
    </source>
</evidence>
<dbReference type="InterPro" id="IPR038586">
    <property type="entry name" value="Tctex-1-like_sf"/>
</dbReference>